<feature type="compositionally biased region" description="Low complexity" evidence="3">
    <location>
        <begin position="255"/>
        <end position="264"/>
    </location>
</feature>
<gene>
    <name evidence="5" type="ORF">SEMRO_1038_G234330.1</name>
</gene>
<accession>A0A9N8EEL0</accession>
<evidence type="ECO:0000313" key="6">
    <source>
        <dbReference type="Proteomes" id="UP001153069"/>
    </source>
</evidence>
<dbReference type="CDD" id="cd07302">
    <property type="entry name" value="CHD"/>
    <property type="match status" value="2"/>
</dbReference>
<dbReference type="PANTHER" id="PTHR16305">
    <property type="entry name" value="TESTICULAR SOLUBLE ADENYLYL CYCLASE"/>
    <property type="match status" value="1"/>
</dbReference>
<feature type="region of interest" description="Disordered" evidence="3">
    <location>
        <begin position="1423"/>
        <end position="1463"/>
    </location>
</feature>
<dbReference type="SUPFAM" id="SSF52540">
    <property type="entry name" value="P-loop containing nucleoside triphosphate hydrolases"/>
    <property type="match status" value="1"/>
</dbReference>
<dbReference type="PROSITE" id="PS50125">
    <property type="entry name" value="GUANYLATE_CYCLASE_2"/>
    <property type="match status" value="2"/>
</dbReference>
<dbReference type="GO" id="GO:0005524">
    <property type="term" value="F:ATP binding"/>
    <property type="evidence" value="ECO:0007669"/>
    <property type="project" value="UniProtKB-KW"/>
</dbReference>
<dbReference type="InterPro" id="IPR027417">
    <property type="entry name" value="P-loop_NTPase"/>
</dbReference>
<feature type="domain" description="Guanylate cyclase" evidence="4">
    <location>
        <begin position="767"/>
        <end position="848"/>
    </location>
</feature>
<keyword evidence="2" id="KW-0067">ATP-binding</keyword>
<feature type="compositionally biased region" description="Basic residues" evidence="3">
    <location>
        <begin position="330"/>
        <end position="340"/>
    </location>
</feature>
<evidence type="ECO:0000313" key="5">
    <source>
        <dbReference type="EMBL" id="CAB9519707.1"/>
    </source>
</evidence>
<feature type="domain" description="Guanylate cyclase" evidence="4">
    <location>
        <begin position="428"/>
        <end position="481"/>
    </location>
</feature>
<dbReference type="Gene3D" id="3.30.70.1230">
    <property type="entry name" value="Nucleotide cyclase"/>
    <property type="match status" value="2"/>
</dbReference>
<dbReference type="GO" id="GO:0009190">
    <property type="term" value="P:cyclic nucleotide biosynthetic process"/>
    <property type="evidence" value="ECO:0007669"/>
    <property type="project" value="InterPro"/>
</dbReference>
<evidence type="ECO:0000256" key="1">
    <source>
        <dbReference type="ARBA" id="ARBA00022741"/>
    </source>
</evidence>
<proteinExistence type="predicted"/>
<name>A0A9N8EEL0_9STRA</name>
<organism evidence="5 6">
    <name type="scientific">Seminavis robusta</name>
    <dbReference type="NCBI Taxonomy" id="568900"/>
    <lineage>
        <taxon>Eukaryota</taxon>
        <taxon>Sar</taxon>
        <taxon>Stramenopiles</taxon>
        <taxon>Ochrophyta</taxon>
        <taxon>Bacillariophyta</taxon>
        <taxon>Bacillariophyceae</taxon>
        <taxon>Bacillariophycidae</taxon>
        <taxon>Naviculales</taxon>
        <taxon>Naviculaceae</taxon>
        <taxon>Seminavis</taxon>
    </lineage>
</organism>
<evidence type="ECO:0000256" key="2">
    <source>
        <dbReference type="ARBA" id="ARBA00022840"/>
    </source>
</evidence>
<dbReference type="InterPro" id="IPR029787">
    <property type="entry name" value="Nucleotide_cyclase"/>
</dbReference>
<dbReference type="Proteomes" id="UP001153069">
    <property type="component" value="Unassembled WGS sequence"/>
</dbReference>
<dbReference type="InterPro" id="IPR001054">
    <property type="entry name" value="A/G_cyclase"/>
</dbReference>
<dbReference type="PANTHER" id="PTHR16305:SF28">
    <property type="entry name" value="GUANYLATE CYCLASE DOMAIN-CONTAINING PROTEIN"/>
    <property type="match status" value="1"/>
</dbReference>
<feature type="region of interest" description="Disordered" evidence="3">
    <location>
        <begin position="248"/>
        <end position="278"/>
    </location>
</feature>
<keyword evidence="1" id="KW-0547">Nucleotide-binding</keyword>
<reference evidence="5" key="1">
    <citation type="submission" date="2020-06" db="EMBL/GenBank/DDBJ databases">
        <authorList>
            <consortium name="Plant Systems Biology data submission"/>
        </authorList>
    </citation>
    <scope>NUCLEOTIDE SEQUENCE</scope>
    <source>
        <strain evidence="5">D6</strain>
    </source>
</reference>
<sequence length="1463" mass="161038">MSTTSGTTSTTRTGGEEELAKSALLEVLQNISCHLPRSVLLECIQQVRKRNSNAEDEQRQDGLDLSHSLQGLRKRSSLDAQDILSLNPTSQCLSPMGSGSRKSGTDNQSRSSLLTLLSASSRNFFAMQKSAQDLFGASYDSTGTGASTGASTGANTSQDKDVCRTGLAHQMLCSGRGTGATFSICTTTGTSAATITDQSSVYTSFSNTDSTFLSHASPHAQLVRTLNSDSTFIEQLSLEFDFMDTSLAEQEEQENTNTEAGAAASVVSKDVSPKPNMHRRFTGLRRASLTPAAQGLIAGSSQQLKQDRQPSPALRRTVSFNSQDSERPRRSLRRSTKQHAQHQQQDDDTASVSKLRQGRLSCRSNANGDAAADQRSVAGSIFSRRSINSHQSSLATNDTGNSTVHPSRQTPHQPTMPVRLATSRYSGALVFCDISGFSRLSTMLPVEAFSNIVHDYFRKIVQQIELHGGDILKFAGDAIIAEWKVTIGSDDDNTTTRTPRQAVYAAALCASNLVDCMSDVSVKMPEKLTDPQEHVIAVGFGDIVQCHPGDGDRVELLVLGDALRQITEAVNKARLGQVVVSPEVARLLRDVVDIRRPPVGSGGAVTDDENGRVTVIAYKKERFIRVKPEACKLATSSIQPFHGSSKEAVQGCKDFSVANLQELYLRTAPYLHPVALFHEVSNTEASAMAVAESQRRSSFLFHQQQSHLSLAELRDVCTIFIQPELPQEWLTGKDAGNEEALKKLNLIMLIASSEADRFSAHLRQFIVDDKGLVIIVNFGLRGSTFPNQVAERVMPFMDHVKVLLRSELEIECRIGTTHGRAYCGLVAPGDRTEYTVLGPSVNLAARLMTHVRNPGIMVDEAIRIKAGDRPFRSLCPIRAKGYSTYIRIFIPETTERTGWKDSGSCFVGRHENTQSILEMAKAVMDSTNRWNPHYGLGGGQSRIVFLEGGYGLGKTALLSQATIGIEALLNAQQAKHMVWRQLCCDEDSFKPFSIVRPLFLDILRRKKEQETHFHSVKLVGHSVSHEACEIDEARMYVTLLHVCLDARVPLHYVEAMAGLIFSTKLSDIGTWSDAATRMDEWNRLAKYICQVLILCTRQERLVFLALDNVSGLDEMSWKLLQGLFYCASNVLILGAARTEHDLNINPTCWRDLNCLHEKEEGEARFRRIKLEPLIESEVSELVTNRMDAANDAGTSKDIVAHTVFLESKGNPLLANEILDILYPSTAANSPNKIDTRAYTTASNVDELVLNRLDSLAPAVRFVVDLGALLGSPFSLLDIVAVLERYHNMPTTDTTTYGMAKLNLQVAVENGLLTTSFDEYQGISYTFSHTMWQETISRQNLDSWKEQMRQLIDEVLPENDPTKTELEAGGGLPKLISFGNLAELDDEECGKKDAALEDQDDHLDGSANEQNVKRLRAMAKMFRRKYKSSGRKGASETVRKLKGLLGGSRKKRAKSSKLGARLSD</sequence>
<dbReference type="GO" id="GO:0005737">
    <property type="term" value="C:cytoplasm"/>
    <property type="evidence" value="ECO:0007669"/>
    <property type="project" value="TreeGrafter"/>
</dbReference>
<feature type="region of interest" description="Disordered" evidence="3">
    <location>
        <begin position="89"/>
        <end position="108"/>
    </location>
</feature>
<feature type="region of interest" description="Disordered" evidence="3">
    <location>
        <begin position="389"/>
        <end position="415"/>
    </location>
</feature>
<comment type="caution">
    <text evidence="5">The sequence shown here is derived from an EMBL/GenBank/DDBJ whole genome shotgun (WGS) entry which is preliminary data.</text>
</comment>
<dbReference type="OrthoDB" id="195026at2759"/>
<evidence type="ECO:0000256" key="3">
    <source>
        <dbReference type="SAM" id="MobiDB-lite"/>
    </source>
</evidence>
<feature type="compositionally biased region" description="Polar residues" evidence="3">
    <location>
        <begin position="389"/>
        <end position="413"/>
    </location>
</feature>
<feature type="region of interest" description="Disordered" evidence="3">
    <location>
        <begin position="298"/>
        <end position="356"/>
    </location>
</feature>
<dbReference type="SUPFAM" id="SSF55073">
    <property type="entry name" value="Nucleotide cyclase"/>
    <property type="match status" value="2"/>
</dbReference>
<protein>
    <submittedName>
        <fullName evidence="5">Cyclase type 10</fullName>
    </submittedName>
</protein>
<keyword evidence="6" id="KW-1185">Reference proteome</keyword>
<evidence type="ECO:0000259" key="4">
    <source>
        <dbReference type="PROSITE" id="PS50125"/>
    </source>
</evidence>
<dbReference type="EMBL" id="CAICTM010001036">
    <property type="protein sequence ID" value="CAB9519707.1"/>
    <property type="molecule type" value="Genomic_DNA"/>
</dbReference>
<dbReference type="GO" id="GO:0035556">
    <property type="term" value="P:intracellular signal transduction"/>
    <property type="evidence" value="ECO:0007669"/>
    <property type="project" value="InterPro"/>
</dbReference>
<dbReference type="GO" id="GO:0004016">
    <property type="term" value="F:adenylate cyclase activity"/>
    <property type="evidence" value="ECO:0007669"/>
    <property type="project" value="TreeGrafter"/>
</dbReference>